<feature type="region of interest" description="Disordered" evidence="1">
    <location>
        <begin position="67"/>
        <end position="122"/>
    </location>
</feature>
<dbReference type="AlphaFoldDB" id="A0A6D2JVY8"/>
<dbReference type="EMBL" id="CACVBM020001234">
    <property type="protein sequence ID" value="CAA7040762.1"/>
    <property type="molecule type" value="Genomic_DNA"/>
</dbReference>
<feature type="region of interest" description="Disordered" evidence="1">
    <location>
        <begin position="294"/>
        <end position="348"/>
    </location>
</feature>
<sequence>MIMFSNRTVQIEESEEPVRLRSFGTHSASHHQLVACKRLRSVVSISNFSKTSFNLFFLRLSSDYNASEESSSKRRERPSTSAATGIHAARRDDARRRKPRPSGRISGSRTRSKLVLPAEGEDPEHVRPGFCCAYTSYWRSAGMIFPVPRFLMEALAHYKMAFPQMHPSFVRHVIGCAVRAREEGVSFGVRDLRKLFSVKNNTRLPGSFYSSPRPNRRIFTNTPQRDSGWSDEMFFFRVSEATMGDFDFGRIRTEWATSVVVDPVPNNPGIDYLVERLGREKVNWSTFTPERIRRVLSSPPAPPPADLPVRSAQDSSSASSVPPLSRRSKMPRRQPLRSRTAKGAKALPRVEVEFVPASS</sequence>
<proteinExistence type="predicted"/>
<name>A0A6D2JVY8_9BRAS</name>
<protein>
    <submittedName>
        <fullName evidence="2">Uncharacterized protein</fullName>
    </submittedName>
</protein>
<reference evidence="2" key="1">
    <citation type="submission" date="2020-01" db="EMBL/GenBank/DDBJ databases">
        <authorList>
            <person name="Mishra B."/>
        </authorList>
    </citation>
    <scope>NUCLEOTIDE SEQUENCE [LARGE SCALE GENOMIC DNA]</scope>
</reference>
<evidence type="ECO:0000313" key="2">
    <source>
        <dbReference type="EMBL" id="CAA7040762.1"/>
    </source>
</evidence>
<evidence type="ECO:0000256" key="1">
    <source>
        <dbReference type="SAM" id="MobiDB-lite"/>
    </source>
</evidence>
<keyword evidence="3" id="KW-1185">Reference proteome</keyword>
<evidence type="ECO:0000313" key="3">
    <source>
        <dbReference type="Proteomes" id="UP000467841"/>
    </source>
</evidence>
<accession>A0A6D2JVY8</accession>
<gene>
    <name evidence="2" type="ORF">MERR_LOCUS27997</name>
</gene>
<organism evidence="2 3">
    <name type="scientific">Microthlaspi erraticum</name>
    <dbReference type="NCBI Taxonomy" id="1685480"/>
    <lineage>
        <taxon>Eukaryota</taxon>
        <taxon>Viridiplantae</taxon>
        <taxon>Streptophyta</taxon>
        <taxon>Embryophyta</taxon>
        <taxon>Tracheophyta</taxon>
        <taxon>Spermatophyta</taxon>
        <taxon>Magnoliopsida</taxon>
        <taxon>eudicotyledons</taxon>
        <taxon>Gunneridae</taxon>
        <taxon>Pentapetalae</taxon>
        <taxon>rosids</taxon>
        <taxon>malvids</taxon>
        <taxon>Brassicales</taxon>
        <taxon>Brassicaceae</taxon>
        <taxon>Coluteocarpeae</taxon>
        <taxon>Microthlaspi</taxon>
    </lineage>
</organism>
<dbReference type="Proteomes" id="UP000467841">
    <property type="component" value="Unassembled WGS sequence"/>
</dbReference>
<feature type="compositionally biased region" description="Low complexity" evidence="1">
    <location>
        <begin position="307"/>
        <end position="325"/>
    </location>
</feature>
<feature type="compositionally biased region" description="Basic residues" evidence="1">
    <location>
        <begin position="326"/>
        <end position="342"/>
    </location>
</feature>
<dbReference type="OrthoDB" id="1102599at2759"/>
<comment type="caution">
    <text evidence="2">The sequence shown here is derived from an EMBL/GenBank/DDBJ whole genome shotgun (WGS) entry which is preliminary data.</text>
</comment>